<comment type="caution">
    <text evidence="2">The sequence shown here is derived from an EMBL/GenBank/DDBJ whole genome shotgun (WGS) entry which is preliminary data.</text>
</comment>
<evidence type="ECO:0000256" key="1">
    <source>
        <dbReference type="HAMAP-Rule" id="MF_00691"/>
    </source>
</evidence>
<dbReference type="Proteomes" id="UP000245212">
    <property type="component" value="Unassembled WGS sequence"/>
</dbReference>
<dbReference type="PANTHER" id="PTHR30292">
    <property type="entry name" value="UNCHARACTERIZED PROTEIN YBGL-RELATED"/>
    <property type="match status" value="1"/>
</dbReference>
<dbReference type="EC" id="3.5.2.9" evidence="1"/>
<proteinExistence type="inferred from homology"/>
<keyword evidence="1" id="KW-0067">ATP-binding</keyword>
<keyword evidence="1" id="KW-0378">Hydrolase</keyword>
<dbReference type="GO" id="GO:0005524">
    <property type="term" value="F:ATP binding"/>
    <property type="evidence" value="ECO:0007669"/>
    <property type="project" value="UniProtKB-UniRule"/>
</dbReference>
<name>A0A2V1K194_9BURK</name>
<dbReference type="GO" id="GO:0005975">
    <property type="term" value="P:carbohydrate metabolic process"/>
    <property type="evidence" value="ECO:0007669"/>
    <property type="project" value="InterPro"/>
</dbReference>
<dbReference type="NCBIfam" id="NF003816">
    <property type="entry name" value="PRK05406.1-5"/>
    <property type="match status" value="1"/>
</dbReference>
<dbReference type="Pfam" id="PF03746">
    <property type="entry name" value="LamB_YcsF"/>
    <property type="match status" value="1"/>
</dbReference>
<dbReference type="NCBIfam" id="NF003814">
    <property type="entry name" value="PRK05406.1-3"/>
    <property type="match status" value="1"/>
</dbReference>
<keyword evidence="3" id="KW-1185">Reference proteome</keyword>
<comment type="function">
    <text evidence="1">Catalyzes the cleavage of 5-oxoproline to form L-glutamate coupled to the hydrolysis of ATP to ADP and inorganic phosphate.</text>
</comment>
<dbReference type="Gene3D" id="3.20.20.370">
    <property type="entry name" value="Glycoside hydrolase/deacetylase"/>
    <property type="match status" value="1"/>
</dbReference>
<gene>
    <name evidence="1" type="primary">pxpA</name>
    <name evidence="2" type="ORF">DD235_13230</name>
</gene>
<dbReference type="EMBL" id="QETA01000006">
    <property type="protein sequence ID" value="PWF21762.1"/>
    <property type="molecule type" value="Genomic_DNA"/>
</dbReference>
<protein>
    <recommendedName>
        <fullName evidence="1">5-oxoprolinase subunit A</fullName>
        <shortName evidence="1">5-OPase subunit A</shortName>
        <ecNumber evidence="1">3.5.2.9</ecNumber>
    </recommendedName>
    <alternativeName>
        <fullName evidence="1">5-oxoprolinase (ATP-hydrolyzing) subunit A</fullName>
    </alternativeName>
</protein>
<comment type="similarity">
    <text evidence="1">Belongs to the LamB/PxpA family.</text>
</comment>
<dbReference type="HAMAP" id="MF_00691">
    <property type="entry name" value="PxpA"/>
    <property type="match status" value="1"/>
</dbReference>
<keyword evidence="1" id="KW-0547">Nucleotide-binding</keyword>
<comment type="catalytic activity">
    <reaction evidence="1">
        <text>5-oxo-L-proline + ATP + 2 H2O = L-glutamate + ADP + phosphate + H(+)</text>
        <dbReference type="Rhea" id="RHEA:10348"/>
        <dbReference type="ChEBI" id="CHEBI:15377"/>
        <dbReference type="ChEBI" id="CHEBI:15378"/>
        <dbReference type="ChEBI" id="CHEBI:29985"/>
        <dbReference type="ChEBI" id="CHEBI:30616"/>
        <dbReference type="ChEBI" id="CHEBI:43474"/>
        <dbReference type="ChEBI" id="CHEBI:58402"/>
        <dbReference type="ChEBI" id="CHEBI:456216"/>
        <dbReference type="EC" id="3.5.2.9"/>
    </reaction>
</comment>
<accession>A0A2V1K194</accession>
<dbReference type="RefSeq" id="WP_109062579.1">
    <property type="nucleotide sequence ID" value="NZ_QETA01000006.1"/>
</dbReference>
<dbReference type="InterPro" id="IPR005501">
    <property type="entry name" value="LamB/YcsF/PxpA-like"/>
</dbReference>
<dbReference type="GO" id="GO:0017168">
    <property type="term" value="F:5-oxoprolinase (ATP-hydrolyzing) activity"/>
    <property type="evidence" value="ECO:0007669"/>
    <property type="project" value="UniProtKB-UniRule"/>
</dbReference>
<dbReference type="InterPro" id="IPR011330">
    <property type="entry name" value="Glyco_hydro/deAcase_b/a-brl"/>
</dbReference>
<comment type="subunit">
    <text evidence="1">Forms a complex composed of PxpA, PxpB and PxpC.</text>
</comment>
<dbReference type="CDD" id="cd10787">
    <property type="entry name" value="LamB_YcsF_like"/>
    <property type="match status" value="1"/>
</dbReference>
<evidence type="ECO:0000313" key="3">
    <source>
        <dbReference type="Proteomes" id="UP000245212"/>
    </source>
</evidence>
<dbReference type="AlphaFoldDB" id="A0A2V1K194"/>
<evidence type="ECO:0000313" key="2">
    <source>
        <dbReference type="EMBL" id="PWF21762.1"/>
    </source>
</evidence>
<reference evidence="3" key="1">
    <citation type="submission" date="2018-05" db="EMBL/GenBank/DDBJ databases">
        <authorList>
            <person name="Li Y."/>
        </authorList>
    </citation>
    <scope>NUCLEOTIDE SEQUENCE [LARGE SCALE GENOMIC DNA]</scope>
    <source>
        <strain evidence="3">3d-2-2</strain>
    </source>
</reference>
<organism evidence="2 3">
    <name type="scientific">Corticimicrobacter populi</name>
    <dbReference type="NCBI Taxonomy" id="2175229"/>
    <lineage>
        <taxon>Bacteria</taxon>
        <taxon>Pseudomonadati</taxon>
        <taxon>Pseudomonadota</taxon>
        <taxon>Betaproteobacteria</taxon>
        <taxon>Burkholderiales</taxon>
        <taxon>Alcaligenaceae</taxon>
        <taxon>Corticimicrobacter</taxon>
    </lineage>
</organism>
<dbReference type="SUPFAM" id="SSF88713">
    <property type="entry name" value="Glycoside hydrolase/deacetylase"/>
    <property type="match status" value="1"/>
</dbReference>
<dbReference type="PANTHER" id="PTHR30292:SF0">
    <property type="entry name" value="5-OXOPROLINASE SUBUNIT A"/>
    <property type="match status" value="1"/>
</dbReference>
<sequence length="254" mass="26541">MQNAINLNADLGESFGAWNMGLDEALLQVIDSANIACGFHAGDPVVMRRTVRAAKAAGVEIGAHPSFPDLQGFGRRRMHLAPDELEAALLYQIAALDGMARTEETRVTHVKVHGALSNMACDDAALATVVAHAIRTYGQDLILLAPACSQLCLAGRAAGLRVVEEIFADRAYTDAGQLVPRSRPDAMIHGAAASLAHVEAMLQAGALISTSGKHIPTPIGSICVHGDGPDAVNTAAALKQALGERGYHLRGMAA</sequence>